<evidence type="ECO:0000313" key="1">
    <source>
        <dbReference type="EMBL" id="OLP85257.1"/>
    </source>
</evidence>
<name>A0A1Q9CQU6_SYMMI</name>
<dbReference type="Proteomes" id="UP000186817">
    <property type="component" value="Unassembled WGS sequence"/>
</dbReference>
<evidence type="ECO:0000313" key="2">
    <source>
        <dbReference type="Proteomes" id="UP000186817"/>
    </source>
</evidence>
<dbReference type="EMBL" id="LSRX01000986">
    <property type="protein sequence ID" value="OLP85257.1"/>
    <property type="molecule type" value="Genomic_DNA"/>
</dbReference>
<gene>
    <name evidence="1" type="ORF">AK812_SmicGene33783</name>
</gene>
<reference evidence="1 2" key="1">
    <citation type="submission" date="2016-02" db="EMBL/GenBank/DDBJ databases">
        <title>Genome analysis of coral dinoflagellate symbionts highlights evolutionary adaptations to a symbiotic lifestyle.</title>
        <authorList>
            <person name="Aranda M."/>
            <person name="Li Y."/>
            <person name="Liew Y.J."/>
            <person name="Baumgarten S."/>
            <person name="Simakov O."/>
            <person name="Wilson M."/>
            <person name="Piel J."/>
            <person name="Ashoor H."/>
            <person name="Bougouffa S."/>
            <person name="Bajic V.B."/>
            <person name="Ryu T."/>
            <person name="Ravasi T."/>
            <person name="Bayer T."/>
            <person name="Micklem G."/>
            <person name="Kim H."/>
            <person name="Bhak J."/>
            <person name="Lajeunesse T.C."/>
            <person name="Voolstra C.R."/>
        </authorList>
    </citation>
    <scope>NUCLEOTIDE SEQUENCE [LARGE SCALE GENOMIC DNA]</scope>
    <source>
        <strain evidence="1 2">CCMP2467</strain>
    </source>
</reference>
<organism evidence="1 2">
    <name type="scientific">Symbiodinium microadriaticum</name>
    <name type="common">Dinoflagellate</name>
    <name type="synonym">Zooxanthella microadriatica</name>
    <dbReference type="NCBI Taxonomy" id="2951"/>
    <lineage>
        <taxon>Eukaryota</taxon>
        <taxon>Sar</taxon>
        <taxon>Alveolata</taxon>
        <taxon>Dinophyceae</taxon>
        <taxon>Suessiales</taxon>
        <taxon>Symbiodiniaceae</taxon>
        <taxon>Symbiodinium</taxon>
    </lineage>
</organism>
<proteinExistence type="predicted"/>
<protein>
    <submittedName>
        <fullName evidence="1">Uncharacterized protein</fullName>
    </submittedName>
</protein>
<dbReference type="AlphaFoldDB" id="A0A1Q9CQU6"/>
<sequence>MTIALRRRLSPETLNTIIDLSWLIKDWALGLGSAFEIMMSQITLMQARFPDIGQIANNEALSEIWTWVVLPYSWAAQIATGTSIDLKTKLPCGQMNCFISPLSAILKAFHWMRQGYFLQAELNKPFGLLAFQPTLAEASAAAKTRLGRGGQAHWHNTSHMSYIGSSWGTIVGGTSVYIVYLGIP</sequence>
<keyword evidence="2" id="KW-1185">Reference proteome</keyword>
<comment type="caution">
    <text evidence="1">The sequence shown here is derived from an EMBL/GenBank/DDBJ whole genome shotgun (WGS) entry which is preliminary data.</text>
</comment>
<accession>A0A1Q9CQU6</accession>